<keyword evidence="9" id="KW-0762">Sugar transport</keyword>
<dbReference type="Pfam" id="PF00528">
    <property type="entry name" value="BPD_transp_1"/>
    <property type="match status" value="1"/>
</dbReference>
<accession>A0A7Y9IB22</accession>
<keyword evidence="6 7" id="KW-0472">Membrane</keyword>
<evidence type="ECO:0000256" key="2">
    <source>
        <dbReference type="ARBA" id="ARBA00022448"/>
    </source>
</evidence>
<evidence type="ECO:0000313" key="10">
    <source>
        <dbReference type="Proteomes" id="UP000569914"/>
    </source>
</evidence>
<feature type="transmembrane region" description="Helical" evidence="7">
    <location>
        <begin position="287"/>
        <end position="311"/>
    </location>
</feature>
<evidence type="ECO:0000256" key="6">
    <source>
        <dbReference type="ARBA" id="ARBA00023136"/>
    </source>
</evidence>
<comment type="subcellular location">
    <subcellularLocation>
        <location evidence="1 7">Cell membrane</location>
        <topology evidence="1 7">Multi-pass membrane protein</topology>
    </subcellularLocation>
</comment>
<sequence length="330" mass="36874">MTIAPTVGDLQQRVQRRVGGWYERVNARWCYLFLLPALILTAMFTFYPMIMSWVFSTMRWSGFTEEMTFVGLDNYAELVQDPMFWSAFGRSAIFMLVGTPIRVILALLVAIVLNQKVMRLSPVFRTMFFLPVTAAAAVIGVVMTFVLSPNNGPLNTVLVGSGLVQQPVEFLSDPGMSLWTVLLVHVWKNFGITMIYWLAALQTIPQDYIEAARIDGAGMWGILRHIRLPILLPFAVIIIILTAKDNLHAFGIVWTMTGGGPYFSTQLIEIYIYQTAFQPEMGSVPRLGYASAAGCFFGVATLIFTVIQLWAARKVAEARATFGTEGRDRS</sequence>
<feature type="transmembrane region" description="Helical" evidence="7">
    <location>
        <begin position="222"/>
        <end position="243"/>
    </location>
</feature>
<dbReference type="GO" id="GO:0005886">
    <property type="term" value="C:plasma membrane"/>
    <property type="evidence" value="ECO:0007669"/>
    <property type="project" value="UniProtKB-SubCell"/>
</dbReference>
<dbReference type="PROSITE" id="PS50928">
    <property type="entry name" value="ABC_TM1"/>
    <property type="match status" value="1"/>
</dbReference>
<keyword evidence="3" id="KW-1003">Cell membrane</keyword>
<evidence type="ECO:0000256" key="7">
    <source>
        <dbReference type="RuleBase" id="RU363032"/>
    </source>
</evidence>
<evidence type="ECO:0000256" key="1">
    <source>
        <dbReference type="ARBA" id="ARBA00004651"/>
    </source>
</evidence>
<name>A0A7Y9IB22_9ACTN</name>
<evidence type="ECO:0000256" key="3">
    <source>
        <dbReference type="ARBA" id="ARBA00022475"/>
    </source>
</evidence>
<proteinExistence type="inferred from homology"/>
<dbReference type="CDD" id="cd06261">
    <property type="entry name" value="TM_PBP2"/>
    <property type="match status" value="1"/>
</dbReference>
<evidence type="ECO:0000256" key="5">
    <source>
        <dbReference type="ARBA" id="ARBA00022989"/>
    </source>
</evidence>
<dbReference type="GO" id="GO:0055085">
    <property type="term" value="P:transmembrane transport"/>
    <property type="evidence" value="ECO:0007669"/>
    <property type="project" value="InterPro"/>
</dbReference>
<dbReference type="InterPro" id="IPR035906">
    <property type="entry name" value="MetI-like_sf"/>
</dbReference>
<feature type="transmembrane region" description="Helical" evidence="7">
    <location>
        <begin position="29"/>
        <end position="50"/>
    </location>
</feature>
<comment type="caution">
    <text evidence="9">The sequence shown here is derived from an EMBL/GenBank/DDBJ whole genome shotgun (WGS) entry which is preliminary data.</text>
</comment>
<dbReference type="SUPFAM" id="SSF161098">
    <property type="entry name" value="MetI-like"/>
    <property type="match status" value="1"/>
</dbReference>
<evidence type="ECO:0000313" key="9">
    <source>
        <dbReference type="EMBL" id="NYE73328.1"/>
    </source>
</evidence>
<dbReference type="Proteomes" id="UP000569914">
    <property type="component" value="Unassembled WGS sequence"/>
</dbReference>
<gene>
    <name evidence="9" type="ORF">BKA15_004657</name>
</gene>
<dbReference type="AlphaFoldDB" id="A0A7Y9IB22"/>
<protein>
    <submittedName>
        <fullName evidence="9">Multiple sugar transport system permease protein</fullName>
    </submittedName>
</protein>
<feature type="transmembrane region" description="Helical" evidence="7">
    <location>
        <begin position="178"/>
        <end position="201"/>
    </location>
</feature>
<keyword evidence="10" id="KW-1185">Reference proteome</keyword>
<dbReference type="PANTHER" id="PTHR30193">
    <property type="entry name" value="ABC TRANSPORTER PERMEASE PROTEIN"/>
    <property type="match status" value="1"/>
</dbReference>
<comment type="similarity">
    <text evidence="7">Belongs to the binding-protein-dependent transport system permease family.</text>
</comment>
<dbReference type="InterPro" id="IPR000515">
    <property type="entry name" value="MetI-like"/>
</dbReference>
<dbReference type="RefSeq" id="WP_218871538.1">
    <property type="nucleotide sequence ID" value="NZ_JACCBU010000001.1"/>
</dbReference>
<dbReference type="EMBL" id="JACCBU010000001">
    <property type="protein sequence ID" value="NYE73328.1"/>
    <property type="molecule type" value="Genomic_DNA"/>
</dbReference>
<reference evidence="9 10" key="1">
    <citation type="submission" date="2020-07" db="EMBL/GenBank/DDBJ databases">
        <title>Sequencing the genomes of 1000 actinobacteria strains.</title>
        <authorList>
            <person name="Klenk H.-P."/>
        </authorList>
    </citation>
    <scope>NUCLEOTIDE SEQUENCE [LARGE SCALE GENOMIC DNA]</scope>
    <source>
        <strain evidence="9 10">DSM 22083</strain>
    </source>
</reference>
<dbReference type="Gene3D" id="1.10.3720.10">
    <property type="entry name" value="MetI-like"/>
    <property type="match status" value="1"/>
</dbReference>
<dbReference type="InterPro" id="IPR051393">
    <property type="entry name" value="ABC_transporter_permease"/>
</dbReference>
<feature type="domain" description="ABC transmembrane type-1" evidence="8">
    <location>
        <begin position="88"/>
        <end position="308"/>
    </location>
</feature>
<evidence type="ECO:0000259" key="8">
    <source>
        <dbReference type="PROSITE" id="PS50928"/>
    </source>
</evidence>
<keyword evidence="2 7" id="KW-0813">Transport</keyword>
<organism evidence="9 10">
    <name type="scientific">Microlunatus parietis</name>
    <dbReference type="NCBI Taxonomy" id="682979"/>
    <lineage>
        <taxon>Bacteria</taxon>
        <taxon>Bacillati</taxon>
        <taxon>Actinomycetota</taxon>
        <taxon>Actinomycetes</taxon>
        <taxon>Propionibacteriales</taxon>
        <taxon>Propionibacteriaceae</taxon>
        <taxon>Microlunatus</taxon>
    </lineage>
</organism>
<keyword evidence="5 7" id="KW-1133">Transmembrane helix</keyword>
<feature type="transmembrane region" description="Helical" evidence="7">
    <location>
        <begin position="92"/>
        <end position="114"/>
    </location>
</feature>
<feature type="transmembrane region" description="Helical" evidence="7">
    <location>
        <begin position="126"/>
        <end position="147"/>
    </location>
</feature>
<keyword evidence="4 7" id="KW-0812">Transmembrane</keyword>
<dbReference type="PANTHER" id="PTHR30193:SF37">
    <property type="entry name" value="INNER MEMBRANE ABC TRANSPORTER PERMEASE PROTEIN YCJO"/>
    <property type="match status" value="1"/>
</dbReference>
<evidence type="ECO:0000256" key="4">
    <source>
        <dbReference type="ARBA" id="ARBA00022692"/>
    </source>
</evidence>